<dbReference type="Proteomes" id="UP000053927">
    <property type="component" value="Unassembled WGS sequence"/>
</dbReference>
<dbReference type="SUPFAM" id="SSF52129">
    <property type="entry name" value="Caspase-like"/>
    <property type="match status" value="1"/>
</dbReference>
<dbReference type="AlphaFoldDB" id="R7RX79"/>
<evidence type="ECO:0000313" key="6">
    <source>
        <dbReference type="Proteomes" id="UP000053927"/>
    </source>
</evidence>
<dbReference type="PANTHER" id="PTHR48104:SF30">
    <property type="entry name" value="METACASPASE-1"/>
    <property type="match status" value="1"/>
</dbReference>
<feature type="domain" description="Peptidase C14 caspase" evidence="4">
    <location>
        <begin position="41"/>
        <end position="283"/>
    </location>
</feature>
<dbReference type="GO" id="GO:0006915">
    <property type="term" value="P:apoptotic process"/>
    <property type="evidence" value="ECO:0007669"/>
    <property type="project" value="UniProtKB-KW"/>
</dbReference>
<comment type="similarity">
    <text evidence="1">Belongs to the peptidase C14B family.</text>
</comment>
<keyword evidence="3" id="KW-0645">Protease</keyword>
<accession>R7RX79</accession>
<protein>
    <recommendedName>
        <fullName evidence="4">Peptidase C14 caspase domain-containing protein</fullName>
    </recommendedName>
</protein>
<dbReference type="Pfam" id="PF00656">
    <property type="entry name" value="Peptidase_C14"/>
    <property type="match status" value="1"/>
</dbReference>
<dbReference type="OrthoDB" id="3223806at2759"/>
<dbReference type="InterPro" id="IPR011600">
    <property type="entry name" value="Pept_C14_caspase"/>
</dbReference>
<dbReference type="GO" id="GO:0004197">
    <property type="term" value="F:cysteine-type endopeptidase activity"/>
    <property type="evidence" value="ECO:0007669"/>
    <property type="project" value="InterPro"/>
</dbReference>
<dbReference type="GO" id="GO:0005737">
    <property type="term" value="C:cytoplasm"/>
    <property type="evidence" value="ECO:0007669"/>
    <property type="project" value="TreeGrafter"/>
</dbReference>
<dbReference type="PANTHER" id="PTHR48104">
    <property type="entry name" value="METACASPASE-4"/>
    <property type="match status" value="1"/>
</dbReference>
<dbReference type="EMBL" id="JH687400">
    <property type="protein sequence ID" value="EIM79949.1"/>
    <property type="molecule type" value="Genomic_DNA"/>
</dbReference>
<dbReference type="GeneID" id="18795852"/>
<dbReference type="eggNOG" id="ENOG502SMQJ">
    <property type="taxonomic scope" value="Eukaryota"/>
</dbReference>
<reference evidence="6" key="1">
    <citation type="journal article" date="2012" name="Science">
        <title>The Paleozoic origin of enzymatic lignin decomposition reconstructed from 31 fungal genomes.</title>
        <authorList>
            <person name="Floudas D."/>
            <person name="Binder M."/>
            <person name="Riley R."/>
            <person name="Barry K."/>
            <person name="Blanchette R.A."/>
            <person name="Henrissat B."/>
            <person name="Martinez A.T."/>
            <person name="Otillar R."/>
            <person name="Spatafora J.W."/>
            <person name="Yadav J.S."/>
            <person name="Aerts A."/>
            <person name="Benoit I."/>
            <person name="Boyd A."/>
            <person name="Carlson A."/>
            <person name="Copeland A."/>
            <person name="Coutinho P.M."/>
            <person name="de Vries R.P."/>
            <person name="Ferreira P."/>
            <person name="Findley K."/>
            <person name="Foster B."/>
            <person name="Gaskell J."/>
            <person name="Glotzer D."/>
            <person name="Gorecki P."/>
            <person name="Heitman J."/>
            <person name="Hesse C."/>
            <person name="Hori C."/>
            <person name="Igarashi K."/>
            <person name="Jurgens J.A."/>
            <person name="Kallen N."/>
            <person name="Kersten P."/>
            <person name="Kohler A."/>
            <person name="Kuees U."/>
            <person name="Kumar T.K.A."/>
            <person name="Kuo A."/>
            <person name="LaButti K."/>
            <person name="Larrondo L.F."/>
            <person name="Lindquist E."/>
            <person name="Ling A."/>
            <person name="Lombard V."/>
            <person name="Lucas S."/>
            <person name="Lundell T."/>
            <person name="Martin R."/>
            <person name="McLaughlin D.J."/>
            <person name="Morgenstern I."/>
            <person name="Morin E."/>
            <person name="Murat C."/>
            <person name="Nagy L.G."/>
            <person name="Nolan M."/>
            <person name="Ohm R.A."/>
            <person name="Patyshakuliyeva A."/>
            <person name="Rokas A."/>
            <person name="Ruiz-Duenas F.J."/>
            <person name="Sabat G."/>
            <person name="Salamov A."/>
            <person name="Samejima M."/>
            <person name="Schmutz J."/>
            <person name="Slot J.C."/>
            <person name="St John F."/>
            <person name="Stenlid J."/>
            <person name="Sun H."/>
            <person name="Sun S."/>
            <person name="Syed K."/>
            <person name="Tsang A."/>
            <person name="Wiebenga A."/>
            <person name="Young D."/>
            <person name="Pisabarro A."/>
            <person name="Eastwood D.C."/>
            <person name="Martin F."/>
            <person name="Cullen D."/>
            <person name="Grigoriev I.V."/>
            <person name="Hibbett D.S."/>
        </authorList>
    </citation>
    <scope>NUCLEOTIDE SEQUENCE [LARGE SCALE GENOMIC DNA]</scope>
    <source>
        <strain evidence="6">FP-91666</strain>
    </source>
</reference>
<dbReference type="InterPro" id="IPR029030">
    <property type="entry name" value="Caspase-like_dom_sf"/>
</dbReference>
<keyword evidence="2" id="KW-0053">Apoptosis</keyword>
<dbReference type="KEGG" id="shs:STEHIDRAFT_116150"/>
<dbReference type="GO" id="GO:0006508">
    <property type="term" value="P:proteolysis"/>
    <property type="evidence" value="ECO:0007669"/>
    <property type="project" value="InterPro"/>
</dbReference>
<name>R7RX79_STEHR</name>
<evidence type="ECO:0000259" key="4">
    <source>
        <dbReference type="Pfam" id="PF00656"/>
    </source>
</evidence>
<keyword evidence="6" id="KW-1185">Reference proteome</keyword>
<organism evidence="5 6">
    <name type="scientific">Stereum hirsutum (strain FP-91666)</name>
    <name type="common">White-rot fungus</name>
    <dbReference type="NCBI Taxonomy" id="721885"/>
    <lineage>
        <taxon>Eukaryota</taxon>
        <taxon>Fungi</taxon>
        <taxon>Dikarya</taxon>
        <taxon>Basidiomycota</taxon>
        <taxon>Agaricomycotina</taxon>
        <taxon>Agaricomycetes</taxon>
        <taxon>Russulales</taxon>
        <taxon>Stereaceae</taxon>
        <taxon>Stereum</taxon>
    </lineage>
</organism>
<dbReference type="InterPro" id="IPR050452">
    <property type="entry name" value="Metacaspase"/>
</dbReference>
<dbReference type="Gene3D" id="3.40.50.1460">
    <property type="match status" value="1"/>
</dbReference>
<keyword evidence="3" id="KW-0788">Thiol protease</keyword>
<evidence type="ECO:0000256" key="3">
    <source>
        <dbReference type="ARBA" id="ARBA00022807"/>
    </source>
</evidence>
<proteinExistence type="inferred from homology"/>
<keyword evidence="3" id="KW-0378">Hydrolase</keyword>
<sequence length="809" mass="89571">MSLMSQSGTDIPEECTCDEEAISAYSTSPGPQAPKVFANMFALIIGVHTYQNPSGSIKPLPGACADVRKMKAFLLSMNVPEARIKMLRNREATHDSIIKELYHVANNRGIEYNNPILIYFAGHGTRVPAGEESSKVMIEMLCPYDFLSRNGETRGILDIVLAEHLNSISKAKGNNITVVLDCCHSGSGTRKVPGGDQEKLTMRSVEFAPDWKNTSMAHFTAGTRATQKASVSGKHTKLAEDTLLGTFSHVLLAACSAQQSSSEAIAGGKFTTELLRALQRLDTDQLTYRRLIEDLPDIPDQHPQCEGFNRDRNIFTTITPNPEDDFYKLTLIPDTCQFTFDDDDVREDDKYAIHGDHDESAERPFICKATVESVVISTAVNSTAVMIVDDPGVIHKKSNPLYAYPVNVGSISQKPSGSGYALTRTTTYQLSAGEAYGIYVGAEFDVHTARSRDTSSILGKFVVQSTTNYKAKLIYTWSHDSTPGTPPEAWGRQTQVGPGHDFHLGIPAELSYIAKVVQSMRLGQYKNILANIHTPPGDQDMLTLVKNHDNMIAFEHHENPGPEDKTMRLLNPVCFELEKTARRVVNADSDLVVGADSDTVVNPDFIIVISGAADFFTYLRRQPPSSYFFEKGKERVFLECYELQGDCKMIPKDDKNDLIGEKCRLGLDDDGKKRAYGFKIVNKDTRPLYAALFYFDMLDLSIRSYHQPGAARDGHVDHCVLAQDSLTIGYAQGGSGDPRGYRVRQGQKVEVGYLKLFVSTQWVDYSGIAQTSPFNGGRRGDYQYTPDNSPWDSLVVPVVLKRVLRSVKT</sequence>
<evidence type="ECO:0000256" key="2">
    <source>
        <dbReference type="ARBA" id="ARBA00022703"/>
    </source>
</evidence>
<gene>
    <name evidence="5" type="ORF">STEHIDRAFT_116150</name>
</gene>
<evidence type="ECO:0000256" key="1">
    <source>
        <dbReference type="ARBA" id="ARBA00009005"/>
    </source>
</evidence>
<evidence type="ECO:0000313" key="5">
    <source>
        <dbReference type="EMBL" id="EIM79949.1"/>
    </source>
</evidence>
<dbReference type="RefSeq" id="XP_007310938.1">
    <property type="nucleotide sequence ID" value="XM_007310876.1"/>
</dbReference>